<dbReference type="AlphaFoldDB" id="A0A418WWZ6"/>
<comment type="caution">
    <text evidence="2">The sequence shown here is derived from an EMBL/GenBank/DDBJ whole genome shotgun (WGS) entry which is preliminary data.</text>
</comment>
<evidence type="ECO:0008006" key="4">
    <source>
        <dbReference type="Google" id="ProtNLM"/>
    </source>
</evidence>
<protein>
    <recommendedName>
        <fullName evidence="4">DUF2059 domain-containing protein</fullName>
    </recommendedName>
</protein>
<evidence type="ECO:0000313" key="2">
    <source>
        <dbReference type="EMBL" id="RJG04732.1"/>
    </source>
</evidence>
<feature type="chain" id="PRO_5019378101" description="DUF2059 domain-containing protein" evidence="1">
    <location>
        <begin position="23"/>
        <end position="157"/>
    </location>
</feature>
<dbReference type="OrthoDB" id="8910393at2"/>
<sequence length="157" mass="16735">MNNQRYLAALLSLTVLAASALAAPSAQEAALEFVSRQRLGDNLSNMSFATATRTQTFAMLVSKLGADGAKASLSKELQASLPRFQARWNKNLANAYAKNFSVEELTSLAADGRASKYAEKVAERQTAVGAEMRAASEAVLSEYVTEALGNAFAKIPK</sequence>
<evidence type="ECO:0000313" key="3">
    <source>
        <dbReference type="Proteomes" id="UP000285190"/>
    </source>
</evidence>
<name>A0A418WWZ6_9BURK</name>
<feature type="signal peptide" evidence="1">
    <location>
        <begin position="1"/>
        <end position="22"/>
    </location>
</feature>
<dbReference type="RefSeq" id="WP_119735829.1">
    <property type="nucleotide sequence ID" value="NZ_QYUN01000002.1"/>
</dbReference>
<gene>
    <name evidence="2" type="ORF">D3870_00700</name>
</gene>
<accession>A0A418WWZ6</accession>
<keyword evidence="1" id="KW-0732">Signal</keyword>
<organism evidence="2 3">
    <name type="scientific">Noviherbaspirillum cavernae</name>
    <dbReference type="NCBI Taxonomy" id="2320862"/>
    <lineage>
        <taxon>Bacteria</taxon>
        <taxon>Pseudomonadati</taxon>
        <taxon>Pseudomonadota</taxon>
        <taxon>Betaproteobacteria</taxon>
        <taxon>Burkholderiales</taxon>
        <taxon>Oxalobacteraceae</taxon>
        <taxon>Noviherbaspirillum</taxon>
    </lineage>
</organism>
<reference evidence="2 3" key="1">
    <citation type="submission" date="2018-09" db="EMBL/GenBank/DDBJ databases">
        <authorList>
            <person name="Zhu H."/>
        </authorList>
    </citation>
    <scope>NUCLEOTIDE SEQUENCE [LARGE SCALE GENOMIC DNA]</scope>
    <source>
        <strain evidence="2 3">K2R10-39</strain>
    </source>
</reference>
<evidence type="ECO:0000256" key="1">
    <source>
        <dbReference type="SAM" id="SignalP"/>
    </source>
</evidence>
<keyword evidence="3" id="KW-1185">Reference proteome</keyword>
<proteinExistence type="predicted"/>
<dbReference type="Proteomes" id="UP000285190">
    <property type="component" value="Unassembled WGS sequence"/>
</dbReference>
<dbReference type="EMBL" id="QYUN01000002">
    <property type="protein sequence ID" value="RJG04732.1"/>
    <property type="molecule type" value="Genomic_DNA"/>
</dbReference>